<dbReference type="AlphaFoldDB" id="H6BZ73"/>
<dbReference type="VEuPathDB" id="FungiDB:HMPREF1120_05000"/>
<evidence type="ECO:0000313" key="1">
    <source>
        <dbReference type="EMBL" id="EHY56936.1"/>
    </source>
</evidence>
<dbReference type="InParanoid" id="H6BZ73"/>
<protein>
    <submittedName>
        <fullName evidence="1">Uncharacterized protein</fullName>
    </submittedName>
</protein>
<dbReference type="RefSeq" id="XP_009157397.1">
    <property type="nucleotide sequence ID" value="XM_009159149.1"/>
</dbReference>
<dbReference type="GeneID" id="20309639"/>
<dbReference type="EMBL" id="JH226133">
    <property type="protein sequence ID" value="EHY56936.1"/>
    <property type="molecule type" value="Genomic_DNA"/>
</dbReference>
<dbReference type="HOGENOM" id="CLU_2109020_0_0_1"/>
<sequence>MDTAQHHYNTTTIISQSSPRRSLTVQAFDGCSGLGSLPGLDPLLQFAHCYSSDGHAMHGTRFQHCTASVLHSSLFKFGTVPTGTASHQTATADGICMKPRHNSILPAKYYVPRSE</sequence>
<proteinExistence type="predicted"/>
<gene>
    <name evidence="1" type="ORF">HMPREF1120_05000</name>
</gene>
<name>H6BZ73_EXODN</name>
<evidence type="ECO:0000313" key="2">
    <source>
        <dbReference type="Proteomes" id="UP000007304"/>
    </source>
</evidence>
<organism evidence="1 2">
    <name type="scientific">Exophiala dermatitidis (strain ATCC 34100 / CBS 525.76 / NIH/UT8656)</name>
    <name type="common">Black yeast</name>
    <name type="synonym">Wangiella dermatitidis</name>
    <dbReference type="NCBI Taxonomy" id="858893"/>
    <lineage>
        <taxon>Eukaryota</taxon>
        <taxon>Fungi</taxon>
        <taxon>Dikarya</taxon>
        <taxon>Ascomycota</taxon>
        <taxon>Pezizomycotina</taxon>
        <taxon>Eurotiomycetes</taxon>
        <taxon>Chaetothyriomycetidae</taxon>
        <taxon>Chaetothyriales</taxon>
        <taxon>Herpotrichiellaceae</taxon>
        <taxon>Exophiala</taxon>
    </lineage>
</organism>
<dbReference type="Proteomes" id="UP000007304">
    <property type="component" value="Unassembled WGS sequence"/>
</dbReference>
<accession>H6BZ73</accession>
<keyword evidence="2" id="KW-1185">Reference proteome</keyword>
<reference evidence="1" key="1">
    <citation type="submission" date="2011-07" db="EMBL/GenBank/DDBJ databases">
        <title>The Genome Sequence of Exophiala (Wangiella) dermatitidis NIH/UT8656.</title>
        <authorList>
            <consortium name="The Broad Institute Genome Sequencing Platform"/>
            <person name="Cuomo C."/>
            <person name="Wang Z."/>
            <person name="Hunicke-Smith S."/>
            <person name="Szanislo P.J."/>
            <person name="Earl A."/>
            <person name="Young S.K."/>
            <person name="Zeng Q."/>
            <person name="Gargeya S."/>
            <person name="Fitzgerald M."/>
            <person name="Haas B."/>
            <person name="Abouelleil A."/>
            <person name="Alvarado L."/>
            <person name="Arachchi H.M."/>
            <person name="Berlin A."/>
            <person name="Brown A."/>
            <person name="Chapman S.B."/>
            <person name="Chen Z."/>
            <person name="Dunbar C."/>
            <person name="Freedman E."/>
            <person name="Gearin G."/>
            <person name="Gellesch M."/>
            <person name="Goldberg J."/>
            <person name="Griggs A."/>
            <person name="Gujja S."/>
            <person name="Heiman D."/>
            <person name="Howarth C."/>
            <person name="Larson L."/>
            <person name="Lui A."/>
            <person name="MacDonald P.J.P."/>
            <person name="Montmayeur A."/>
            <person name="Murphy C."/>
            <person name="Neiman D."/>
            <person name="Pearson M."/>
            <person name="Priest M."/>
            <person name="Roberts A."/>
            <person name="Saif S."/>
            <person name="Shea T."/>
            <person name="Shenoy N."/>
            <person name="Sisk P."/>
            <person name="Stolte C."/>
            <person name="Sykes S."/>
            <person name="Wortman J."/>
            <person name="Nusbaum C."/>
            <person name="Birren B."/>
        </authorList>
    </citation>
    <scope>NUCLEOTIDE SEQUENCE</scope>
    <source>
        <strain evidence="1">NIH/UT8656</strain>
    </source>
</reference>